<accession>R0I7F7</accession>
<dbReference type="PROSITE" id="PS00503">
    <property type="entry name" value="PECTINESTERASE_2"/>
    <property type="match status" value="1"/>
</dbReference>
<keyword evidence="4 7" id="KW-0378">Hydrolase</keyword>
<dbReference type="OrthoDB" id="2019149at2759"/>
<evidence type="ECO:0000256" key="1">
    <source>
        <dbReference type="ARBA" id="ARBA00005184"/>
    </source>
</evidence>
<dbReference type="InterPro" id="IPR000070">
    <property type="entry name" value="Pectinesterase_cat"/>
</dbReference>
<keyword evidence="10" id="KW-1185">Reference proteome</keyword>
<comment type="function">
    <text evidence="7">Acts in the modification of cell walls via demethylesterification of cell wall pectin.</text>
</comment>
<evidence type="ECO:0000256" key="5">
    <source>
        <dbReference type="ARBA" id="ARBA00023085"/>
    </source>
</evidence>
<evidence type="ECO:0000256" key="2">
    <source>
        <dbReference type="ARBA" id="ARBA00006027"/>
    </source>
</evidence>
<keyword evidence="5 7" id="KW-0063">Aspartyl esterase</keyword>
<dbReference type="EC" id="3.1.1.11" evidence="7"/>
<dbReference type="Gene3D" id="2.160.20.10">
    <property type="entry name" value="Single-stranded right-handed beta-helix, Pectin lyase-like"/>
    <property type="match status" value="1"/>
</dbReference>
<dbReference type="PANTHER" id="PTHR31707">
    <property type="entry name" value="PECTINESTERASE"/>
    <property type="match status" value="1"/>
</dbReference>
<dbReference type="EMBL" id="KB870805">
    <property type="protein sequence ID" value="EOA38269.1"/>
    <property type="molecule type" value="Genomic_DNA"/>
</dbReference>
<evidence type="ECO:0000313" key="10">
    <source>
        <dbReference type="Proteomes" id="UP000029121"/>
    </source>
</evidence>
<comment type="pathway">
    <text evidence="1 7">Glycan metabolism; pectin degradation; 2-dehydro-3-deoxy-D-gluconate from pectin: step 1/5.</text>
</comment>
<dbReference type="InterPro" id="IPR018040">
    <property type="entry name" value="Pectinesterase_Tyr_AS"/>
</dbReference>
<dbReference type="GO" id="GO:0045490">
    <property type="term" value="P:pectin catabolic process"/>
    <property type="evidence" value="ECO:0007669"/>
    <property type="project" value="UniProtKB-UniRule"/>
</dbReference>
<dbReference type="FunFam" id="2.160.20.10:FF:000001">
    <property type="entry name" value="Pectinesterase"/>
    <property type="match status" value="1"/>
</dbReference>
<keyword evidence="7" id="KW-0964">Secreted</keyword>
<name>R0I7F7_9BRAS</name>
<dbReference type="AlphaFoldDB" id="R0I7F7"/>
<dbReference type="Pfam" id="PF01095">
    <property type="entry name" value="Pectinesterase"/>
    <property type="match status" value="1"/>
</dbReference>
<proteinExistence type="inferred from homology"/>
<dbReference type="STRING" id="81985.R0I7F7"/>
<protein>
    <recommendedName>
        <fullName evidence="7">Pectinesterase</fullName>
        <ecNumber evidence="7">3.1.1.11</ecNumber>
    </recommendedName>
</protein>
<evidence type="ECO:0000256" key="7">
    <source>
        <dbReference type="RuleBase" id="RU000589"/>
    </source>
</evidence>
<dbReference type="Proteomes" id="UP000029121">
    <property type="component" value="Unassembled WGS sequence"/>
</dbReference>
<organism evidence="9 10">
    <name type="scientific">Capsella rubella</name>
    <dbReference type="NCBI Taxonomy" id="81985"/>
    <lineage>
        <taxon>Eukaryota</taxon>
        <taxon>Viridiplantae</taxon>
        <taxon>Streptophyta</taxon>
        <taxon>Embryophyta</taxon>
        <taxon>Tracheophyta</taxon>
        <taxon>Spermatophyta</taxon>
        <taxon>Magnoliopsida</taxon>
        <taxon>eudicotyledons</taxon>
        <taxon>Gunneridae</taxon>
        <taxon>Pentapetalae</taxon>
        <taxon>rosids</taxon>
        <taxon>malvids</taxon>
        <taxon>Brassicales</taxon>
        <taxon>Brassicaceae</taxon>
        <taxon>Camelineae</taxon>
        <taxon>Capsella</taxon>
    </lineage>
</organism>
<comment type="catalytic activity">
    <reaction evidence="7">
        <text>[(1-&gt;4)-alpha-D-galacturonosyl methyl ester](n) + n H2O = [(1-&gt;4)-alpha-D-galacturonosyl](n) + n methanol + n H(+)</text>
        <dbReference type="Rhea" id="RHEA:22380"/>
        <dbReference type="Rhea" id="RHEA-COMP:14570"/>
        <dbReference type="Rhea" id="RHEA-COMP:14573"/>
        <dbReference type="ChEBI" id="CHEBI:15377"/>
        <dbReference type="ChEBI" id="CHEBI:15378"/>
        <dbReference type="ChEBI" id="CHEBI:17790"/>
        <dbReference type="ChEBI" id="CHEBI:140522"/>
        <dbReference type="ChEBI" id="CHEBI:140523"/>
        <dbReference type="EC" id="3.1.1.11"/>
    </reaction>
</comment>
<dbReference type="InterPro" id="IPR011050">
    <property type="entry name" value="Pectin_lyase_fold/virulence"/>
</dbReference>
<comment type="subcellular location">
    <subcellularLocation>
        <location evidence="7">Secreted</location>
        <location evidence="7">Cell wall</location>
    </subcellularLocation>
</comment>
<feature type="active site" evidence="6">
    <location>
        <position position="157"/>
    </location>
</feature>
<keyword evidence="7" id="KW-0134">Cell wall</keyword>
<evidence type="ECO:0000256" key="6">
    <source>
        <dbReference type="PROSITE-ProRule" id="PRU10040"/>
    </source>
</evidence>
<comment type="similarity">
    <text evidence="2">In the N-terminal section; belongs to the PMEI family.</text>
</comment>
<reference evidence="10" key="1">
    <citation type="journal article" date="2013" name="Nat. Genet.">
        <title>The Capsella rubella genome and the genomic consequences of rapid mating system evolution.</title>
        <authorList>
            <person name="Slotte T."/>
            <person name="Hazzouri K.M."/>
            <person name="Agren J.A."/>
            <person name="Koenig D."/>
            <person name="Maumus F."/>
            <person name="Guo Y.L."/>
            <person name="Steige K."/>
            <person name="Platts A.E."/>
            <person name="Escobar J.S."/>
            <person name="Newman L.K."/>
            <person name="Wang W."/>
            <person name="Mandakova T."/>
            <person name="Vello E."/>
            <person name="Smith L.M."/>
            <person name="Henz S.R."/>
            <person name="Steffen J."/>
            <person name="Takuno S."/>
            <person name="Brandvain Y."/>
            <person name="Coop G."/>
            <person name="Andolfatto P."/>
            <person name="Hu T.T."/>
            <person name="Blanchette M."/>
            <person name="Clark R.M."/>
            <person name="Quesneville H."/>
            <person name="Nordborg M."/>
            <person name="Gaut B.S."/>
            <person name="Lysak M.A."/>
            <person name="Jenkins J."/>
            <person name="Grimwood J."/>
            <person name="Chapman J."/>
            <person name="Prochnik S."/>
            <person name="Shu S."/>
            <person name="Rokhsar D."/>
            <person name="Schmutz J."/>
            <person name="Weigel D."/>
            <person name="Wright S.I."/>
        </authorList>
    </citation>
    <scope>NUCLEOTIDE SEQUENCE [LARGE SCALE GENOMIC DNA]</scope>
    <source>
        <strain evidence="10">cv. Monte Gargano</strain>
    </source>
</reference>
<dbReference type="PROSITE" id="PS00800">
    <property type="entry name" value="PECTINESTERASE_1"/>
    <property type="match status" value="1"/>
</dbReference>
<dbReference type="SUPFAM" id="SSF51126">
    <property type="entry name" value="Pectin lyase-like"/>
    <property type="match status" value="1"/>
</dbReference>
<feature type="domain" description="Pectinesterase catalytic" evidence="8">
    <location>
        <begin position="8"/>
        <end position="303"/>
    </location>
</feature>
<sequence length="321" mass="35360">VPKDKGADFIVAKDGTGHYSTVNQAVAAAPEGSVKRFTIYVKRGVYREVVRVGEKKSNITIIGDGKDLTILTGNLNHHDGTKTFDSATLAVEGVGFVAQDLCIQNTAGPQKGQAVALLINAKRAVVYRCRIEGFLDTLYAFSGDQFYRDCQITGTVDFIFGHATAVFQNCQIKARKPGEGQTNVLTAQSRDTKSDFSVFSFQQCNLTASSELRLTNGTVKTFLGRPWHAFSTVVFMECFIDGFVDSAGWLPWHLKDHATLSTLYYGEYKNSGPGADTTKRVSWKGYKIITDRIEAARFTVGKLFPEHLWIKSTGIPYQLGL</sequence>
<dbReference type="GO" id="GO:0042545">
    <property type="term" value="P:cell wall modification"/>
    <property type="evidence" value="ECO:0007669"/>
    <property type="project" value="UniProtKB-UniRule"/>
</dbReference>
<evidence type="ECO:0000256" key="3">
    <source>
        <dbReference type="ARBA" id="ARBA00007786"/>
    </source>
</evidence>
<dbReference type="KEGG" id="crb:17899183"/>
<dbReference type="InterPro" id="IPR012334">
    <property type="entry name" value="Pectin_lyas_fold"/>
</dbReference>
<comment type="similarity">
    <text evidence="3">In the C-terminal section; belongs to the pectinesterase family.</text>
</comment>
<evidence type="ECO:0000313" key="9">
    <source>
        <dbReference type="EMBL" id="EOA38269.1"/>
    </source>
</evidence>
<evidence type="ECO:0000259" key="8">
    <source>
        <dbReference type="Pfam" id="PF01095"/>
    </source>
</evidence>
<evidence type="ECO:0000256" key="4">
    <source>
        <dbReference type="ARBA" id="ARBA00022801"/>
    </source>
</evidence>
<dbReference type="GO" id="GO:0030599">
    <property type="term" value="F:pectinesterase activity"/>
    <property type="evidence" value="ECO:0007669"/>
    <property type="project" value="UniProtKB-UniRule"/>
</dbReference>
<dbReference type="UniPathway" id="UPA00545">
    <property type="reaction ID" value="UER00823"/>
</dbReference>
<dbReference type="eggNOG" id="ENOG502QUQ5">
    <property type="taxonomic scope" value="Eukaryota"/>
</dbReference>
<dbReference type="InterPro" id="IPR033131">
    <property type="entry name" value="Pectinesterase_Asp_AS"/>
</dbReference>
<keyword evidence="7" id="KW-0961">Cell wall biogenesis/degradation</keyword>
<feature type="non-terminal residue" evidence="9">
    <location>
        <position position="1"/>
    </location>
</feature>
<gene>
    <name evidence="9" type="ORF">CARUB_v10009760mg</name>
</gene>